<keyword evidence="1" id="KW-0732">Signal</keyword>
<dbReference type="PROSITE" id="PS50184">
    <property type="entry name" value="VWFC_2"/>
    <property type="match status" value="1"/>
</dbReference>
<dbReference type="InterPro" id="IPR001007">
    <property type="entry name" value="VWF_dom"/>
</dbReference>
<protein>
    <submittedName>
        <fullName evidence="4">Protein NEL-like</fullName>
    </submittedName>
</protein>
<name>A0ABM1MSY9_NICVS</name>
<evidence type="ECO:0000313" key="4">
    <source>
        <dbReference type="RefSeq" id="XP_017777689.1"/>
    </source>
</evidence>
<reference evidence="4" key="1">
    <citation type="submission" date="2025-08" db="UniProtKB">
        <authorList>
            <consortium name="RefSeq"/>
        </authorList>
    </citation>
    <scope>IDENTIFICATION</scope>
    <source>
        <tissue evidence="4">Whole Larva</tissue>
    </source>
</reference>
<organism evidence="3 4">
    <name type="scientific">Nicrophorus vespilloides</name>
    <name type="common">Boreal carrion beetle</name>
    <dbReference type="NCBI Taxonomy" id="110193"/>
    <lineage>
        <taxon>Eukaryota</taxon>
        <taxon>Metazoa</taxon>
        <taxon>Ecdysozoa</taxon>
        <taxon>Arthropoda</taxon>
        <taxon>Hexapoda</taxon>
        <taxon>Insecta</taxon>
        <taxon>Pterygota</taxon>
        <taxon>Neoptera</taxon>
        <taxon>Endopterygota</taxon>
        <taxon>Coleoptera</taxon>
        <taxon>Polyphaga</taxon>
        <taxon>Staphyliniformia</taxon>
        <taxon>Silphidae</taxon>
        <taxon>Nicrophorinae</taxon>
        <taxon>Nicrophorus</taxon>
    </lineage>
</organism>
<proteinExistence type="predicted"/>
<feature type="chain" id="PRO_5046888845" evidence="1">
    <location>
        <begin position="19"/>
        <end position="283"/>
    </location>
</feature>
<accession>A0ABM1MSY9</accession>
<dbReference type="Proteomes" id="UP000695000">
    <property type="component" value="Unplaced"/>
</dbReference>
<evidence type="ECO:0000259" key="2">
    <source>
        <dbReference type="PROSITE" id="PS50184"/>
    </source>
</evidence>
<gene>
    <name evidence="4" type="primary">LOC108563509</name>
</gene>
<evidence type="ECO:0000313" key="3">
    <source>
        <dbReference type="Proteomes" id="UP000695000"/>
    </source>
</evidence>
<keyword evidence="3" id="KW-1185">Reference proteome</keyword>
<sequence length="283" mass="31874">MELLHLAILVCCVYLITGDPNCDKMGLLLYEELGCNPVFAEDNNSCPISYDCKKYERSLQQCTYQGRTYFPGEDIDKDILNPSCHAGCQCVNKTNHKCSIQCAILDCPEYMEPPLDSDCFYSYSLNTCCSEKIICEPFDGLAVCEVDGSEYYEGQRFNPSGTCMNCVCQKGFNGKYEAPFCTRKKCGFEIRHAEAVEQNCAPVYFVSEGEEALCCPQNFICPLETDEIIARPNAPQNDGICKFGDKSIKFDEKIVRYLYQWGKTRTVECVCDVPPLLTCTAPY</sequence>
<feature type="signal peptide" evidence="1">
    <location>
        <begin position="1"/>
        <end position="18"/>
    </location>
</feature>
<dbReference type="GeneID" id="108563509"/>
<feature type="domain" description="VWFC" evidence="2">
    <location>
        <begin position="142"/>
        <end position="222"/>
    </location>
</feature>
<dbReference type="RefSeq" id="XP_017777689.1">
    <property type="nucleotide sequence ID" value="XM_017922200.1"/>
</dbReference>
<evidence type="ECO:0000256" key="1">
    <source>
        <dbReference type="SAM" id="SignalP"/>
    </source>
</evidence>